<comment type="caution">
    <text evidence="7">The sequence shown here is derived from an EMBL/GenBank/DDBJ whole genome shotgun (WGS) entry which is preliminary data.</text>
</comment>
<dbReference type="EMBL" id="QRYW01000033">
    <property type="protein sequence ID" value="RGV22045.1"/>
    <property type="molecule type" value="Genomic_DNA"/>
</dbReference>
<dbReference type="PANTHER" id="PTHR31018:SF3">
    <property type="entry name" value="RECEPTOR PROTEIN-TYROSINE KINASE"/>
    <property type="match status" value="1"/>
</dbReference>
<evidence type="ECO:0000256" key="5">
    <source>
        <dbReference type="ARBA" id="ARBA00023180"/>
    </source>
</evidence>
<dbReference type="SUPFAM" id="SSF52058">
    <property type="entry name" value="L domain-like"/>
    <property type="match status" value="1"/>
</dbReference>
<evidence type="ECO:0000256" key="1">
    <source>
        <dbReference type="ARBA" id="ARBA00004191"/>
    </source>
</evidence>
<dbReference type="GO" id="GO:0030313">
    <property type="term" value="C:cell envelope"/>
    <property type="evidence" value="ECO:0007669"/>
    <property type="project" value="UniProtKB-SubCell"/>
</dbReference>
<dbReference type="Gene3D" id="3.80.20.20">
    <property type="entry name" value="Receptor L-domain"/>
    <property type="match status" value="1"/>
</dbReference>
<comment type="subcellular location">
    <subcellularLocation>
        <location evidence="1">Secreted</location>
        <location evidence="1">Cell wall</location>
    </subcellularLocation>
</comment>
<keyword evidence="5" id="KW-0325">Glycoprotein</keyword>
<proteinExistence type="predicted"/>
<evidence type="ECO:0000256" key="2">
    <source>
        <dbReference type="ARBA" id="ARBA00022512"/>
    </source>
</evidence>
<dbReference type="Gene3D" id="2.60.40.2340">
    <property type="match status" value="1"/>
</dbReference>
<gene>
    <name evidence="7" type="ORF">DWW24_14580</name>
</gene>
<evidence type="ECO:0000313" key="7">
    <source>
        <dbReference type="EMBL" id="RGV22045.1"/>
    </source>
</evidence>
<keyword evidence="3" id="KW-0964">Secreted</keyword>
<dbReference type="Pfam" id="PF01030">
    <property type="entry name" value="Recep_L_domain"/>
    <property type="match status" value="1"/>
</dbReference>
<protein>
    <submittedName>
        <fullName evidence="7">DUF4971 domain-containing protein</fullName>
    </submittedName>
</protein>
<evidence type="ECO:0000259" key="6">
    <source>
        <dbReference type="Pfam" id="PF01030"/>
    </source>
</evidence>
<feature type="domain" description="Receptor L-domain" evidence="6">
    <location>
        <begin position="392"/>
        <end position="450"/>
    </location>
</feature>
<accession>A0A412W937</accession>
<reference evidence="7 8" key="1">
    <citation type="submission" date="2018-08" db="EMBL/GenBank/DDBJ databases">
        <title>A genome reference for cultivated species of the human gut microbiota.</title>
        <authorList>
            <person name="Zou Y."/>
            <person name="Xue W."/>
            <person name="Luo G."/>
        </authorList>
    </citation>
    <scope>NUCLEOTIDE SEQUENCE [LARGE SCALE GENOMIC DNA]</scope>
    <source>
        <strain evidence="7 8">AF14-6AC</strain>
    </source>
</reference>
<evidence type="ECO:0000256" key="4">
    <source>
        <dbReference type="ARBA" id="ARBA00022729"/>
    </source>
</evidence>
<keyword evidence="4" id="KW-0732">Signal</keyword>
<name>A0A412W937_9BACT</name>
<dbReference type="PANTHER" id="PTHR31018">
    <property type="entry name" value="SPORULATION-SPECIFIC PROTEIN-RELATED"/>
    <property type="match status" value="1"/>
</dbReference>
<dbReference type="InterPro" id="IPR051648">
    <property type="entry name" value="CWI-Assembly_Regulator"/>
</dbReference>
<dbReference type="Proteomes" id="UP000283426">
    <property type="component" value="Unassembled WGS sequence"/>
</dbReference>
<dbReference type="AlphaFoldDB" id="A0A412W937"/>
<evidence type="ECO:0000313" key="8">
    <source>
        <dbReference type="Proteomes" id="UP000283426"/>
    </source>
</evidence>
<sequence>MKTINNMNYIFRIVALSLALITCWGCDKDDDSSQEFVSTGKDNYIVSFAITVDGISYNASITDDRILVKVPYDISLKGAAASYTLSENATINPDPSALTAWNEEWQFIVTSGNKGNKVYHYSYEYAEISESGSVVLETQADVDNFKSRRINCIAGNLVVGADKGEDINNLDGLCNLEKVTNSVIIKKSYKGNDLSGMSSLREVGNFKLGMLDQLSTNETLETISLPALETVTGDFIIRQATIANIDLPALKEVGETFHIASEGLLAFAANELTSVGSNLALIGTTDESGTSNSHSEVFVFPDLLSVGGNMTIRNFPDLASVDCSALQAVEGNVIFRDLALSGILLPKMTACRDVEVCNVPLYTFQAPELLQCGAVTFDNCANLGEVDMSAVTVIDGDLTLNNLEVLNNVEGLSSLTEVHGNLTISDVPLKDMAPLANLTSVTGMTVTNTNIETLDIRGCTFAGGALEIEKNGKLYSFLADDDFDGSVRINPNGSLIQVPEFSMTGFKNIAGDFSIAGYVYAESVEIPVEMVTGDFTFDCGHANNFPIKYVDIALRECGGSCTLGRFGSAESCSLPNLEKVGKQMDLQGRAECMISMPQLRSIGENIGADESLQSLIYVYNGNQDDGKTLCFPKLEIVNTPLEFRTYLTANCLYESVSLPCLRKVNGLLQFCTHANNTRYQNNALKSISVPVIEYVEGVSFSWMAELSEVSTFQTLFRTGVINDASKWKIVRCAKLPTYDQMMSDSQ</sequence>
<keyword evidence="2" id="KW-0134">Cell wall</keyword>
<dbReference type="InterPro" id="IPR036941">
    <property type="entry name" value="Rcpt_L-dom_sf"/>
</dbReference>
<evidence type="ECO:0000256" key="3">
    <source>
        <dbReference type="ARBA" id="ARBA00022525"/>
    </source>
</evidence>
<dbReference type="InterPro" id="IPR000494">
    <property type="entry name" value="Rcpt_L-dom"/>
</dbReference>
<organism evidence="7 8">
    <name type="scientific">Odoribacter splanchnicus</name>
    <dbReference type="NCBI Taxonomy" id="28118"/>
    <lineage>
        <taxon>Bacteria</taxon>
        <taxon>Pseudomonadati</taxon>
        <taxon>Bacteroidota</taxon>
        <taxon>Bacteroidia</taxon>
        <taxon>Bacteroidales</taxon>
        <taxon>Odoribacteraceae</taxon>
        <taxon>Odoribacter</taxon>
    </lineage>
</organism>